<gene>
    <name evidence="5" type="ORF">EAS61_19120</name>
</gene>
<keyword evidence="2" id="KW-0238">DNA-binding</keyword>
<dbReference type="InterPro" id="IPR050397">
    <property type="entry name" value="Env_Response_Regulators"/>
</dbReference>
<reference evidence="5 6" key="1">
    <citation type="submission" date="2018-11" db="EMBL/GenBank/DDBJ databases">
        <title>Bradyrhizobium sp. nov., isolated from effective nodules of peanut in China.</title>
        <authorList>
            <person name="Li Y."/>
        </authorList>
    </citation>
    <scope>NUCLEOTIDE SEQUENCE [LARGE SCALE GENOMIC DNA]</scope>
    <source>
        <strain evidence="5 6">CCBAU 51770</strain>
    </source>
</reference>
<evidence type="ECO:0000259" key="4">
    <source>
        <dbReference type="PROSITE" id="PS51063"/>
    </source>
</evidence>
<dbReference type="GO" id="GO:0005829">
    <property type="term" value="C:cytosol"/>
    <property type="evidence" value="ECO:0007669"/>
    <property type="project" value="TreeGrafter"/>
</dbReference>
<dbReference type="SUPFAM" id="SSF51206">
    <property type="entry name" value="cAMP-binding domain-like"/>
    <property type="match status" value="1"/>
</dbReference>
<dbReference type="Gene3D" id="2.60.120.10">
    <property type="entry name" value="Jelly Rolls"/>
    <property type="match status" value="1"/>
</dbReference>
<accession>A0A4Q0QKX1</accession>
<evidence type="ECO:0000256" key="1">
    <source>
        <dbReference type="ARBA" id="ARBA00023015"/>
    </source>
</evidence>
<dbReference type="InterPro" id="IPR012318">
    <property type="entry name" value="HTH_CRP"/>
</dbReference>
<dbReference type="PROSITE" id="PS51063">
    <property type="entry name" value="HTH_CRP_2"/>
    <property type="match status" value="1"/>
</dbReference>
<sequence>MADLPNCLLKALSPSDAAALQPHLRSVRLRQQQVLYEAGRPIALVYFPTGAVISLVVELTSGASVEAAMVGLDGVVGATAALNGRKSLSRAVVQLAGSSMVCDVGDLGSIAMQSVSMLSILIRHEQALLAQAQQSAACMSSHTVEARLCRWLLRARDLAGSDTLDFTQEFLAGMLGTQRTSVTLSAQTLQKAGLIEYKRGKIRIQDANRMREAVCECYQAVKDQYAEVVALSD</sequence>
<evidence type="ECO:0000256" key="3">
    <source>
        <dbReference type="ARBA" id="ARBA00023163"/>
    </source>
</evidence>
<comment type="caution">
    <text evidence="5">The sequence shown here is derived from an EMBL/GenBank/DDBJ whole genome shotgun (WGS) entry which is preliminary data.</text>
</comment>
<protein>
    <submittedName>
        <fullName evidence="5">Crp/Fnr family transcriptional regulator</fullName>
    </submittedName>
</protein>
<dbReference type="SUPFAM" id="SSF46785">
    <property type="entry name" value="Winged helix' DNA-binding domain"/>
    <property type="match status" value="1"/>
</dbReference>
<evidence type="ECO:0000313" key="6">
    <source>
        <dbReference type="Proteomes" id="UP000290174"/>
    </source>
</evidence>
<dbReference type="InterPro" id="IPR014710">
    <property type="entry name" value="RmlC-like_jellyroll"/>
</dbReference>
<dbReference type="EMBL" id="RKMK01000017">
    <property type="protein sequence ID" value="RXG94617.1"/>
    <property type="molecule type" value="Genomic_DNA"/>
</dbReference>
<proteinExistence type="predicted"/>
<dbReference type="InterPro" id="IPR036390">
    <property type="entry name" value="WH_DNA-bd_sf"/>
</dbReference>
<dbReference type="GO" id="GO:0003700">
    <property type="term" value="F:DNA-binding transcription factor activity"/>
    <property type="evidence" value="ECO:0007669"/>
    <property type="project" value="TreeGrafter"/>
</dbReference>
<dbReference type="InterPro" id="IPR018490">
    <property type="entry name" value="cNMP-bd_dom_sf"/>
</dbReference>
<keyword evidence="3" id="KW-0804">Transcription</keyword>
<dbReference type="AlphaFoldDB" id="A0A4Q0QKX1"/>
<evidence type="ECO:0000313" key="5">
    <source>
        <dbReference type="EMBL" id="RXG94617.1"/>
    </source>
</evidence>
<name>A0A4Q0QKX1_9BRAD</name>
<dbReference type="PANTHER" id="PTHR24567">
    <property type="entry name" value="CRP FAMILY TRANSCRIPTIONAL REGULATORY PROTEIN"/>
    <property type="match status" value="1"/>
</dbReference>
<evidence type="ECO:0000256" key="2">
    <source>
        <dbReference type="ARBA" id="ARBA00023125"/>
    </source>
</evidence>
<dbReference type="PANTHER" id="PTHR24567:SF74">
    <property type="entry name" value="HTH-TYPE TRANSCRIPTIONAL REGULATOR ARCR"/>
    <property type="match status" value="1"/>
</dbReference>
<organism evidence="5 6">
    <name type="scientific">Bradyrhizobium zhanjiangense</name>
    <dbReference type="NCBI Taxonomy" id="1325107"/>
    <lineage>
        <taxon>Bacteria</taxon>
        <taxon>Pseudomonadati</taxon>
        <taxon>Pseudomonadota</taxon>
        <taxon>Alphaproteobacteria</taxon>
        <taxon>Hyphomicrobiales</taxon>
        <taxon>Nitrobacteraceae</taxon>
        <taxon>Bradyrhizobium</taxon>
    </lineage>
</organism>
<dbReference type="Pfam" id="PF13545">
    <property type="entry name" value="HTH_Crp_2"/>
    <property type="match status" value="1"/>
</dbReference>
<feature type="domain" description="HTH crp-type" evidence="4">
    <location>
        <begin position="142"/>
        <end position="208"/>
    </location>
</feature>
<keyword evidence="1" id="KW-0805">Transcription regulation</keyword>
<dbReference type="RefSeq" id="WP_128934712.1">
    <property type="nucleotide sequence ID" value="NZ_CP022221.1"/>
</dbReference>
<dbReference type="Proteomes" id="UP000290174">
    <property type="component" value="Unassembled WGS sequence"/>
</dbReference>
<dbReference type="GO" id="GO:0003677">
    <property type="term" value="F:DNA binding"/>
    <property type="evidence" value="ECO:0007669"/>
    <property type="project" value="UniProtKB-KW"/>
</dbReference>